<dbReference type="Proteomes" id="UP000321085">
    <property type="component" value="Unassembled WGS sequence"/>
</dbReference>
<dbReference type="AlphaFoldDB" id="A0A512BTR8"/>
<feature type="region of interest" description="Disordered" evidence="1">
    <location>
        <begin position="1"/>
        <end position="55"/>
    </location>
</feature>
<evidence type="ECO:0000313" key="3">
    <source>
        <dbReference type="Proteomes" id="UP000321085"/>
    </source>
</evidence>
<comment type="caution">
    <text evidence="2">The sequence shown here is derived from an EMBL/GenBank/DDBJ whole genome shotgun (WGS) entry which is preliminary data.</text>
</comment>
<dbReference type="RefSeq" id="WP_162815685.1">
    <property type="nucleotide sequence ID" value="NZ_BJYU01000039.1"/>
</dbReference>
<sequence>MIPRQHKPSPEEALNKADDEQKSMEERRADQAEAEDETDEEREERYLRGPTAFSA</sequence>
<feature type="compositionally biased region" description="Basic and acidic residues" evidence="1">
    <location>
        <begin position="8"/>
        <end position="31"/>
    </location>
</feature>
<accession>A0A512BTR8</accession>
<feature type="compositionally biased region" description="Acidic residues" evidence="1">
    <location>
        <begin position="32"/>
        <end position="42"/>
    </location>
</feature>
<protein>
    <submittedName>
        <fullName evidence="2">Uncharacterized protein</fullName>
    </submittedName>
</protein>
<proteinExistence type="predicted"/>
<keyword evidence="3" id="KW-1185">Reference proteome</keyword>
<organism evidence="2 3">
    <name type="scientific">Microvirga aerophila</name>
    <dbReference type="NCBI Taxonomy" id="670291"/>
    <lineage>
        <taxon>Bacteria</taxon>
        <taxon>Pseudomonadati</taxon>
        <taxon>Pseudomonadota</taxon>
        <taxon>Alphaproteobacteria</taxon>
        <taxon>Hyphomicrobiales</taxon>
        <taxon>Methylobacteriaceae</taxon>
        <taxon>Microvirga</taxon>
    </lineage>
</organism>
<dbReference type="EMBL" id="BJYU01000039">
    <property type="protein sequence ID" value="GEO15295.1"/>
    <property type="molecule type" value="Genomic_DNA"/>
</dbReference>
<name>A0A512BTR8_9HYPH</name>
<evidence type="ECO:0000313" key="2">
    <source>
        <dbReference type="EMBL" id="GEO15295.1"/>
    </source>
</evidence>
<gene>
    <name evidence="2" type="ORF">MAE02_29910</name>
</gene>
<reference evidence="2 3" key="1">
    <citation type="submission" date="2019-07" db="EMBL/GenBank/DDBJ databases">
        <title>Whole genome shotgun sequence of Microvirga aerophila NBRC 106136.</title>
        <authorList>
            <person name="Hosoyama A."/>
            <person name="Uohara A."/>
            <person name="Ohji S."/>
            <person name="Ichikawa N."/>
        </authorList>
    </citation>
    <scope>NUCLEOTIDE SEQUENCE [LARGE SCALE GENOMIC DNA]</scope>
    <source>
        <strain evidence="2 3">NBRC 106136</strain>
    </source>
</reference>
<evidence type="ECO:0000256" key="1">
    <source>
        <dbReference type="SAM" id="MobiDB-lite"/>
    </source>
</evidence>